<protein>
    <submittedName>
        <fullName evidence="5">Amino acid ABC transporter substrate-binding protein</fullName>
    </submittedName>
</protein>
<organism evidence="5 6">
    <name type="scientific">Loigolactobacillus backii</name>
    <dbReference type="NCBI Taxonomy" id="375175"/>
    <lineage>
        <taxon>Bacteria</taxon>
        <taxon>Bacillati</taxon>
        <taxon>Bacillota</taxon>
        <taxon>Bacilli</taxon>
        <taxon>Lactobacillales</taxon>
        <taxon>Lactobacillaceae</taxon>
        <taxon>Loigolactobacillus</taxon>
    </lineage>
</organism>
<accession>A0A192GZU3</accession>
<dbReference type="PROSITE" id="PS01039">
    <property type="entry name" value="SBP_BACTERIAL_3"/>
    <property type="match status" value="1"/>
</dbReference>
<proteinExistence type="inferred from homology"/>
<dbReference type="PANTHER" id="PTHR35936:SF34">
    <property type="entry name" value="ABC TRANSPORTER EXTRACELLULAR-BINDING PROTEIN YCKB-RELATED"/>
    <property type="match status" value="1"/>
</dbReference>
<dbReference type="SUPFAM" id="SSF53850">
    <property type="entry name" value="Periplasmic binding protein-like II"/>
    <property type="match status" value="1"/>
</dbReference>
<evidence type="ECO:0000313" key="5">
    <source>
        <dbReference type="EMBL" id="ANK61548.1"/>
    </source>
</evidence>
<name>A0A192GZU3_9LACO</name>
<dbReference type="PANTHER" id="PTHR35936">
    <property type="entry name" value="MEMBRANE-BOUND LYTIC MUREIN TRANSGLYCOSYLASE F"/>
    <property type="match status" value="1"/>
</dbReference>
<reference evidence="5 6" key="1">
    <citation type="submission" date="2016-03" db="EMBL/GenBank/DDBJ databases">
        <title>Pediococcus and Lactobacillus from brewery environment - whole genome sequencing and assembly.</title>
        <authorList>
            <person name="Behr J."/>
            <person name="Geissler A.J."/>
            <person name="Vogel R.F."/>
        </authorList>
    </citation>
    <scope>NUCLEOTIDE SEQUENCE [LARGE SCALE GENOMIC DNA]</scope>
    <source>
        <strain evidence="5 6">TMW 1.1989</strain>
    </source>
</reference>
<evidence type="ECO:0000256" key="2">
    <source>
        <dbReference type="ARBA" id="ARBA00010333"/>
    </source>
</evidence>
<dbReference type="STRING" id="375175.AYR53_01465"/>
<dbReference type="EMBL" id="CP014873">
    <property type="protein sequence ID" value="ANK61548.1"/>
    <property type="molecule type" value="Genomic_DNA"/>
</dbReference>
<gene>
    <name evidence="5" type="ORF">AYR53_01465</name>
</gene>
<evidence type="ECO:0000256" key="1">
    <source>
        <dbReference type="ARBA" id="ARBA00004196"/>
    </source>
</evidence>
<comment type="subcellular location">
    <subcellularLocation>
        <location evidence="1">Cell envelope</location>
    </subcellularLocation>
</comment>
<keyword evidence="6" id="KW-1185">Reference proteome</keyword>
<evidence type="ECO:0000256" key="3">
    <source>
        <dbReference type="ARBA" id="ARBA00022729"/>
    </source>
</evidence>
<dbReference type="Gene3D" id="3.40.190.10">
    <property type="entry name" value="Periplasmic binding protein-like II"/>
    <property type="match status" value="2"/>
</dbReference>
<evidence type="ECO:0000256" key="4">
    <source>
        <dbReference type="RuleBase" id="RU003744"/>
    </source>
</evidence>
<evidence type="ECO:0000313" key="6">
    <source>
        <dbReference type="Proteomes" id="UP000078582"/>
    </source>
</evidence>
<dbReference type="SMART" id="SM00062">
    <property type="entry name" value="PBPb"/>
    <property type="match status" value="1"/>
</dbReference>
<dbReference type="InterPro" id="IPR001638">
    <property type="entry name" value="Solute-binding_3/MltF_N"/>
</dbReference>
<dbReference type="Proteomes" id="UP000078582">
    <property type="component" value="Chromosome"/>
</dbReference>
<dbReference type="AlphaFoldDB" id="A0A192GZU3"/>
<dbReference type="OrthoDB" id="8613538at2"/>
<sequence length="270" mass="29297">MKKIWKLAQVALVGLLVAVGVSYATTPTQAASLSNAAKKELNQKGTLKIGLEGTFQPYSYSDKGKLTGYEVELGRDLAKQMGLKPVFVQTQFDSLIAGLNGSKYDIILNNMAKNPTRTAKYNFTSPYIYGKSEIAVKKSNKSIKKAKDIKGKKMAQTASSNNATDAQRLGATIVSSSGFEQSIELVEQGRADGTINSVDAFGAYLKQKPKANIKLIKADSSIKTQQIGGMLNKKDKNLTKATNKALKTLRKNGTLKKLSVKYFGQDVTKK</sequence>
<dbReference type="InterPro" id="IPR018313">
    <property type="entry name" value="SBP_3_CS"/>
</dbReference>
<dbReference type="Pfam" id="PF00497">
    <property type="entry name" value="SBP_bac_3"/>
    <property type="match status" value="1"/>
</dbReference>
<comment type="similarity">
    <text evidence="2 4">Belongs to the bacterial solute-binding protein 3 family.</text>
</comment>
<keyword evidence="3" id="KW-0732">Signal</keyword>
<dbReference type="KEGG" id="lbt:AYR52_00035"/>
<dbReference type="GO" id="GO:0030313">
    <property type="term" value="C:cell envelope"/>
    <property type="evidence" value="ECO:0007669"/>
    <property type="project" value="UniProtKB-SubCell"/>
</dbReference>